<dbReference type="RefSeq" id="WP_003861755.1">
    <property type="nucleotide sequence ID" value="NZ_CP011309.1"/>
</dbReference>
<dbReference type="HAMAP" id="MF_00048">
    <property type="entry name" value="UPF0102"/>
    <property type="match status" value="1"/>
</dbReference>
<dbReference type="PANTHER" id="PTHR34039">
    <property type="entry name" value="UPF0102 PROTEIN YRAN"/>
    <property type="match status" value="1"/>
</dbReference>
<dbReference type="EMBL" id="CP011309">
    <property type="protein sequence ID" value="AKF27768.1"/>
    <property type="molecule type" value="Genomic_DNA"/>
</dbReference>
<comment type="similarity">
    <text evidence="1 2">Belongs to the UPF0102 family.</text>
</comment>
<dbReference type="Pfam" id="PF02021">
    <property type="entry name" value="UPF0102"/>
    <property type="match status" value="1"/>
</dbReference>
<organism evidence="3 4">
    <name type="scientific">[Brevibacterium] flavum</name>
    <dbReference type="NCBI Taxonomy" id="92706"/>
    <lineage>
        <taxon>Bacteria</taxon>
        <taxon>Bacillati</taxon>
        <taxon>Actinomycetota</taxon>
        <taxon>Actinomycetes</taxon>
        <taxon>Mycobacteriales</taxon>
        <taxon>Corynebacteriaceae</taxon>
        <taxon>Corynebacterium</taxon>
    </lineage>
</organism>
<dbReference type="Proteomes" id="UP000034037">
    <property type="component" value="Chromosome"/>
</dbReference>
<dbReference type="InterPro" id="IPR011335">
    <property type="entry name" value="Restrct_endonuc-II-like"/>
</dbReference>
<keyword evidence="4" id="KW-1185">Reference proteome</keyword>
<evidence type="ECO:0000256" key="1">
    <source>
        <dbReference type="ARBA" id="ARBA00006738"/>
    </source>
</evidence>
<dbReference type="PANTHER" id="PTHR34039:SF1">
    <property type="entry name" value="UPF0102 PROTEIN YRAN"/>
    <property type="match status" value="1"/>
</dbReference>
<accession>A0A0F6Z5X8</accession>
<evidence type="ECO:0000256" key="2">
    <source>
        <dbReference type="HAMAP-Rule" id="MF_00048"/>
    </source>
</evidence>
<protein>
    <recommendedName>
        <fullName evidence="2">UPF0102 protein YH66_09500</fullName>
    </recommendedName>
</protein>
<dbReference type="NCBIfam" id="NF009154">
    <property type="entry name" value="PRK12497.3-3"/>
    <property type="match status" value="1"/>
</dbReference>
<dbReference type="HOGENOM" id="CLU_115353_2_2_11"/>
<proteinExistence type="inferred from homology"/>
<dbReference type="AlphaFoldDB" id="A0A0F6Z5X8"/>
<dbReference type="InterPro" id="IPR011856">
    <property type="entry name" value="tRNA_endonuc-like_dom_sf"/>
</dbReference>
<sequence length="122" mass="13712">MKTQKQYLGAFGEDVALQQYLDDQATLLDRNVRYSCGELDLIVRLASGVVVFVEVKTRRGSAFDSAAAVNNQKMLRMRRAAALWLEGKPYTPIRFDVVAIVLDPHTGRPEITVYEDVEHGAR</sequence>
<gene>
    <name evidence="3" type="ORF">YH66_09500</name>
</gene>
<dbReference type="InterPro" id="IPR003509">
    <property type="entry name" value="UPF0102_YraN-like"/>
</dbReference>
<dbReference type="PATRIC" id="fig|92706.3.peg.1980"/>
<name>A0A0F6Z5X8_9CORY</name>
<dbReference type="SUPFAM" id="SSF52980">
    <property type="entry name" value="Restriction endonuclease-like"/>
    <property type="match status" value="1"/>
</dbReference>
<dbReference type="GO" id="GO:0003676">
    <property type="term" value="F:nucleic acid binding"/>
    <property type="evidence" value="ECO:0007669"/>
    <property type="project" value="InterPro"/>
</dbReference>
<evidence type="ECO:0000313" key="4">
    <source>
        <dbReference type="Proteomes" id="UP000034037"/>
    </source>
</evidence>
<evidence type="ECO:0000313" key="3">
    <source>
        <dbReference type="EMBL" id="AKF27768.1"/>
    </source>
</evidence>
<reference evidence="3 4" key="1">
    <citation type="submission" date="2015-04" db="EMBL/GenBank/DDBJ databases">
        <title>Complete Genome Sequence of Brevibacterium flavum ATCC 15168.</title>
        <authorList>
            <person name="Ahn J."/>
            <person name="Park G."/>
            <person name="Jeon W."/>
            <person name="Jang Y."/>
            <person name="Jang M."/>
            <person name="Lee H."/>
            <person name="Lee H."/>
        </authorList>
    </citation>
    <scope>NUCLEOTIDE SEQUENCE [LARGE SCALE GENOMIC DNA]</scope>
    <source>
        <strain evidence="3 4">ATCC 15168</strain>
    </source>
</reference>
<dbReference type="Gene3D" id="3.40.1350.10">
    <property type="match status" value="1"/>
</dbReference>